<evidence type="ECO:0000259" key="11">
    <source>
        <dbReference type="PROSITE" id="PS51296"/>
    </source>
</evidence>
<evidence type="ECO:0000256" key="6">
    <source>
        <dbReference type="ARBA" id="ARBA00023014"/>
    </source>
</evidence>
<evidence type="ECO:0000256" key="8">
    <source>
        <dbReference type="ARBA" id="ARBA00029586"/>
    </source>
</evidence>
<feature type="domain" description="Rieske" evidence="11">
    <location>
        <begin position="66"/>
        <end position="158"/>
    </location>
</feature>
<evidence type="ECO:0000256" key="4">
    <source>
        <dbReference type="ARBA" id="ARBA00022723"/>
    </source>
</evidence>
<gene>
    <name evidence="12" type="ORF">HDA42_001957</name>
</gene>
<evidence type="ECO:0000256" key="1">
    <source>
        <dbReference type="ARBA" id="ARBA00002494"/>
    </source>
</evidence>
<dbReference type="PROSITE" id="PS51318">
    <property type="entry name" value="TAT"/>
    <property type="match status" value="1"/>
</dbReference>
<dbReference type="GO" id="GO:0046872">
    <property type="term" value="F:metal ion binding"/>
    <property type="evidence" value="ECO:0007669"/>
    <property type="project" value="UniProtKB-KW"/>
</dbReference>
<keyword evidence="13" id="KW-1185">Reference proteome</keyword>
<dbReference type="GO" id="GO:0016705">
    <property type="term" value="F:oxidoreductase activity, acting on paired donors, with incorporation or reduction of molecular oxygen"/>
    <property type="evidence" value="ECO:0007669"/>
    <property type="project" value="UniProtKB-ARBA"/>
</dbReference>
<dbReference type="GO" id="GO:0004497">
    <property type="term" value="F:monooxygenase activity"/>
    <property type="evidence" value="ECO:0007669"/>
    <property type="project" value="UniProtKB-ARBA"/>
</dbReference>
<dbReference type="PROSITE" id="PS51296">
    <property type="entry name" value="RIESKE"/>
    <property type="match status" value="1"/>
</dbReference>
<dbReference type="PANTHER" id="PTHR10134">
    <property type="entry name" value="CYTOCHROME B-C1 COMPLEX SUBUNIT RIESKE, MITOCHONDRIAL"/>
    <property type="match status" value="1"/>
</dbReference>
<evidence type="ECO:0000313" key="13">
    <source>
        <dbReference type="Proteomes" id="UP000577386"/>
    </source>
</evidence>
<proteinExistence type="predicted"/>
<reference evidence="12 13" key="1">
    <citation type="submission" date="2020-08" db="EMBL/GenBank/DDBJ databases">
        <title>Sequencing the genomes of 1000 actinobacteria strains.</title>
        <authorList>
            <person name="Klenk H.-P."/>
        </authorList>
    </citation>
    <scope>NUCLEOTIDE SEQUENCE [LARGE SCALE GENOMIC DNA]</scope>
    <source>
        <strain evidence="12 13">DSM 41827</strain>
    </source>
</reference>
<dbReference type="Proteomes" id="UP000577386">
    <property type="component" value="Unassembled WGS sequence"/>
</dbReference>
<keyword evidence="5" id="KW-0408">Iron</keyword>
<dbReference type="EMBL" id="JACJIJ010000002">
    <property type="protein sequence ID" value="MBA9052779.1"/>
    <property type="molecule type" value="Genomic_DNA"/>
</dbReference>
<sequence length="159" mass="15680">MTQGATRRMVIATGAAALATGCGGNNGDTSAAADSTDSPSPASPTAASPTAATPTGAGTSAAADAKKLASTSDIPEGGGKVFDAQKIVVTQPAKGQYKAFSAVCTHMGCTVSRVQNGTIDCPCHGSRFKIEDGSVADGPATKPLAERPIKVDGNSIQLS</sequence>
<dbReference type="AlphaFoldDB" id="A0A7W3NLL6"/>
<keyword evidence="3" id="KW-0001">2Fe-2S</keyword>
<evidence type="ECO:0000256" key="10">
    <source>
        <dbReference type="SAM" id="MobiDB-lite"/>
    </source>
</evidence>
<dbReference type="InterPro" id="IPR014349">
    <property type="entry name" value="Rieske_Fe-S_prot"/>
</dbReference>
<dbReference type="FunFam" id="2.102.10.10:FF:000016">
    <property type="entry name" value="Nitrite reductase/ring-hydroxylating ferredoxin subunit"/>
    <property type="match status" value="1"/>
</dbReference>
<dbReference type="PROSITE" id="PS51257">
    <property type="entry name" value="PROKAR_LIPOPROTEIN"/>
    <property type="match status" value="1"/>
</dbReference>
<keyword evidence="4" id="KW-0479">Metal-binding</keyword>
<dbReference type="RefSeq" id="WP_182775314.1">
    <property type="nucleotide sequence ID" value="NZ_BAAAHW010000024.1"/>
</dbReference>
<evidence type="ECO:0000256" key="3">
    <source>
        <dbReference type="ARBA" id="ARBA00022714"/>
    </source>
</evidence>
<dbReference type="SUPFAM" id="SSF50022">
    <property type="entry name" value="ISP domain"/>
    <property type="match status" value="1"/>
</dbReference>
<dbReference type="Gene3D" id="2.102.10.10">
    <property type="entry name" value="Rieske [2Fe-2S] iron-sulphur domain"/>
    <property type="match status" value="1"/>
</dbReference>
<dbReference type="GO" id="GO:0016020">
    <property type="term" value="C:membrane"/>
    <property type="evidence" value="ECO:0007669"/>
    <property type="project" value="InterPro"/>
</dbReference>
<name>A0A7W3NLL6_STRMR</name>
<dbReference type="InterPro" id="IPR006311">
    <property type="entry name" value="TAT_signal"/>
</dbReference>
<feature type="region of interest" description="Disordered" evidence="10">
    <location>
        <begin position="26"/>
        <end position="79"/>
    </location>
</feature>
<evidence type="ECO:0000256" key="5">
    <source>
        <dbReference type="ARBA" id="ARBA00023004"/>
    </source>
</evidence>
<evidence type="ECO:0000256" key="9">
    <source>
        <dbReference type="ARBA" id="ARBA00034078"/>
    </source>
</evidence>
<feature type="compositionally biased region" description="Low complexity" evidence="10">
    <location>
        <begin position="27"/>
        <end position="73"/>
    </location>
</feature>
<dbReference type="InterPro" id="IPR036922">
    <property type="entry name" value="Rieske_2Fe-2S_sf"/>
</dbReference>
<evidence type="ECO:0000313" key="12">
    <source>
        <dbReference type="EMBL" id="MBA9052779.1"/>
    </source>
</evidence>
<protein>
    <recommendedName>
        <fullName evidence="2">Cytochrome bc1 complex Rieske iron-sulfur subunit</fullName>
    </recommendedName>
    <alternativeName>
        <fullName evidence="8">Cytochrome bc1 reductase complex subunit QcrA</fullName>
    </alternativeName>
</protein>
<dbReference type="GO" id="GO:0051537">
    <property type="term" value="F:2 iron, 2 sulfur cluster binding"/>
    <property type="evidence" value="ECO:0007669"/>
    <property type="project" value="UniProtKB-KW"/>
</dbReference>
<evidence type="ECO:0000256" key="2">
    <source>
        <dbReference type="ARBA" id="ARBA00015816"/>
    </source>
</evidence>
<organism evidence="12 13">
    <name type="scientific">Streptomyces murinus</name>
    <dbReference type="NCBI Taxonomy" id="33900"/>
    <lineage>
        <taxon>Bacteria</taxon>
        <taxon>Bacillati</taxon>
        <taxon>Actinomycetota</taxon>
        <taxon>Actinomycetes</taxon>
        <taxon>Kitasatosporales</taxon>
        <taxon>Streptomycetaceae</taxon>
        <taxon>Streptomyces</taxon>
    </lineage>
</organism>
<dbReference type="GeneID" id="93980494"/>
<comment type="cofactor">
    <cofactor evidence="9">
        <name>[2Fe-2S] cluster</name>
        <dbReference type="ChEBI" id="CHEBI:190135"/>
    </cofactor>
</comment>
<dbReference type="InterPro" id="IPR005805">
    <property type="entry name" value="Rieske_Fe-S_prot_C"/>
</dbReference>
<keyword evidence="6" id="KW-0411">Iron-sulfur</keyword>
<feature type="region of interest" description="Disordered" evidence="10">
    <location>
        <begin position="139"/>
        <end position="159"/>
    </location>
</feature>
<keyword evidence="7" id="KW-1015">Disulfide bond</keyword>
<dbReference type="CDD" id="cd03467">
    <property type="entry name" value="Rieske"/>
    <property type="match status" value="1"/>
</dbReference>
<accession>A0A7W3NLL6</accession>
<evidence type="ECO:0000256" key="7">
    <source>
        <dbReference type="ARBA" id="ARBA00023157"/>
    </source>
</evidence>
<dbReference type="Pfam" id="PF00355">
    <property type="entry name" value="Rieske"/>
    <property type="match status" value="1"/>
</dbReference>
<dbReference type="PRINTS" id="PR00162">
    <property type="entry name" value="RIESKE"/>
</dbReference>
<dbReference type="InterPro" id="IPR017941">
    <property type="entry name" value="Rieske_2Fe-2S"/>
</dbReference>
<comment type="function">
    <text evidence="1">Iron-sulfur subunit of the cytochrome bc1 complex, an essential component of the respiratory electron transport chain required for ATP synthesis. The bc1 complex catalyzes the oxidation of menaquinol and the reduction of cytochrome c in the respiratory chain. The bc1 complex operates through a Q-cycle mechanism that couples electron transfer to generation of the proton gradient that drives ATP synthesis.</text>
</comment>
<comment type="caution">
    <text evidence="12">The sequence shown here is derived from an EMBL/GenBank/DDBJ whole genome shotgun (WGS) entry which is preliminary data.</text>
</comment>